<feature type="compositionally biased region" description="Acidic residues" evidence="3">
    <location>
        <begin position="400"/>
        <end position="410"/>
    </location>
</feature>
<dbReference type="InterPro" id="IPR045180">
    <property type="entry name" value="La_dom_prot"/>
</dbReference>
<feature type="compositionally biased region" description="Polar residues" evidence="3">
    <location>
        <begin position="597"/>
        <end position="608"/>
    </location>
</feature>
<dbReference type="InterPro" id="IPR036390">
    <property type="entry name" value="WH_DNA-bd_sf"/>
</dbReference>
<dbReference type="InParanoid" id="A0A0G4GQX0"/>
<dbReference type="OrthoDB" id="340227at2759"/>
<evidence type="ECO:0000313" key="6">
    <source>
        <dbReference type="Proteomes" id="UP000041254"/>
    </source>
</evidence>
<evidence type="ECO:0000259" key="4">
    <source>
        <dbReference type="PROSITE" id="PS50961"/>
    </source>
</evidence>
<dbReference type="GO" id="GO:0005634">
    <property type="term" value="C:nucleus"/>
    <property type="evidence" value="ECO:0007669"/>
    <property type="project" value="TreeGrafter"/>
</dbReference>
<dbReference type="SUPFAM" id="SSF46785">
    <property type="entry name" value="Winged helix' DNA-binding domain"/>
    <property type="match status" value="1"/>
</dbReference>
<dbReference type="Pfam" id="PF15862">
    <property type="entry name" value="Coilin_N"/>
    <property type="match status" value="1"/>
</dbReference>
<sequence length="683" mass="74143">MDDASVALDATEEPLRRSLVLVSDNITNIGELISHLQGQFGFLAAPRVPYLSLDGFTLPPSQPLGILRDTDVVRVHLVGQQRDSAAVAAASARTDEQEMMVVTAPPLAQPMQPVKTEPQTHDNDNCQAERSIDRVPLPPPDAVAGKRPRDDEQVDATGAAVGESRHKRVRRRRTKKEDHGEAGVAAEAVVDETMPAAPPQHADGPADQQMGVEDQDGHGDGDGDEEGEGEALDEDLADGDEAKFDFRPINRPPKVGELIKYRVLELREGCPQVSAFKLARCVGIALDTRTIRLQSYYNNRKVEHTEDELLQVAVHTSRPRTSPRGGVKVSKKQTKEPADKPTKAAPAPPALPPPLPLYVLNRLAAAAGSASGGGGGVTDKPQQQQQQQEQQERRVVYDVIDADEEDSDESERERAAREKKRQREREKAEKDKRMASPPKTAPAAGGGGGEASTSSGETKVHHPLVGEIVAMPGQDIAKLVERKLDRTRAAVRRQVHYYFCDDNWYRDAFLRSQANDQGWVSLELVANFNRMKTLLPSKDLNFIRECLEGSSALELSSDGEAVRRIVDWDVEGSRDEHDEDQQVEASNDPAAKEDTVQPATQRGHQQAAATEGTAVVMADAAGLGEMESDGVLQNGHAGAVEDGVNGVPSPLMATQAHSTTSSLLALCEERRQKLERDRATAAG</sequence>
<feature type="region of interest" description="Disordered" evidence="3">
    <location>
        <begin position="628"/>
        <end position="652"/>
    </location>
</feature>
<evidence type="ECO:0000256" key="3">
    <source>
        <dbReference type="SAM" id="MobiDB-lite"/>
    </source>
</evidence>
<dbReference type="PANTHER" id="PTHR22792:SF140">
    <property type="entry name" value="ACHILLES, ISOFORM A"/>
    <property type="match status" value="1"/>
</dbReference>
<dbReference type="GO" id="GO:0003729">
    <property type="term" value="F:mRNA binding"/>
    <property type="evidence" value="ECO:0007669"/>
    <property type="project" value="TreeGrafter"/>
</dbReference>
<feature type="region of interest" description="Disordered" evidence="3">
    <location>
        <begin position="108"/>
        <end position="243"/>
    </location>
</feature>
<evidence type="ECO:0000256" key="1">
    <source>
        <dbReference type="ARBA" id="ARBA00022884"/>
    </source>
</evidence>
<feature type="compositionally biased region" description="Low complexity" evidence="3">
    <location>
        <begin position="182"/>
        <end position="192"/>
    </location>
</feature>
<dbReference type="SMART" id="SM00715">
    <property type="entry name" value="LA"/>
    <property type="match status" value="1"/>
</dbReference>
<keyword evidence="6" id="KW-1185">Reference proteome</keyword>
<dbReference type="PROSITE" id="PS50961">
    <property type="entry name" value="HTH_LA"/>
    <property type="match status" value="1"/>
</dbReference>
<feature type="compositionally biased region" description="Basic and acidic residues" evidence="3">
    <location>
        <begin position="411"/>
        <end position="434"/>
    </location>
</feature>
<feature type="domain" description="HTH La-type RNA-binding" evidence="4">
    <location>
        <begin position="481"/>
        <end position="572"/>
    </location>
</feature>
<dbReference type="VEuPathDB" id="CryptoDB:Vbra_18400"/>
<dbReference type="InterPro" id="IPR036388">
    <property type="entry name" value="WH-like_DNA-bd_sf"/>
</dbReference>
<dbReference type="Proteomes" id="UP000041254">
    <property type="component" value="Unassembled WGS sequence"/>
</dbReference>
<evidence type="ECO:0000313" key="5">
    <source>
        <dbReference type="EMBL" id="CEM32845.1"/>
    </source>
</evidence>
<feature type="region of interest" description="Disordered" evidence="3">
    <location>
        <begin position="571"/>
        <end position="612"/>
    </location>
</feature>
<dbReference type="CDD" id="cd07323">
    <property type="entry name" value="LAM"/>
    <property type="match status" value="1"/>
</dbReference>
<name>A0A0G4GQX0_VITBC</name>
<reference evidence="5 6" key="1">
    <citation type="submission" date="2014-11" db="EMBL/GenBank/DDBJ databases">
        <authorList>
            <person name="Zhu J."/>
            <person name="Qi W."/>
            <person name="Song R."/>
        </authorList>
    </citation>
    <scope>NUCLEOTIDE SEQUENCE [LARGE SCALE GENOMIC DNA]</scope>
</reference>
<dbReference type="Pfam" id="PF05383">
    <property type="entry name" value="La"/>
    <property type="match status" value="1"/>
</dbReference>
<dbReference type="PANTHER" id="PTHR22792">
    <property type="entry name" value="LUPUS LA PROTEIN-RELATED"/>
    <property type="match status" value="1"/>
</dbReference>
<protein>
    <recommendedName>
        <fullName evidence="4">HTH La-type RNA-binding domain-containing protein</fullName>
    </recommendedName>
</protein>
<dbReference type="STRING" id="1169540.A0A0G4GQX0"/>
<evidence type="ECO:0000256" key="2">
    <source>
        <dbReference type="PROSITE-ProRule" id="PRU00332"/>
    </source>
</evidence>
<feature type="region of interest" description="Disordered" evidence="3">
    <location>
        <begin position="313"/>
        <end position="353"/>
    </location>
</feature>
<accession>A0A0G4GQX0</accession>
<dbReference type="InterPro" id="IPR006630">
    <property type="entry name" value="La_HTH"/>
</dbReference>
<gene>
    <name evidence="5" type="ORF">Vbra_18400</name>
</gene>
<feature type="region of interest" description="Disordered" evidence="3">
    <location>
        <begin position="367"/>
        <end position="458"/>
    </location>
</feature>
<feature type="compositionally biased region" description="Acidic residues" evidence="3">
    <location>
        <begin position="222"/>
        <end position="239"/>
    </location>
</feature>
<dbReference type="EMBL" id="CDMY01000766">
    <property type="protein sequence ID" value="CEM32845.1"/>
    <property type="molecule type" value="Genomic_DNA"/>
</dbReference>
<organism evidence="5 6">
    <name type="scientific">Vitrella brassicaformis (strain CCMP3155)</name>
    <dbReference type="NCBI Taxonomy" id="1169540"/>
    <lineage>
        <taxon>Eukaryota</taxon>
        <taxon>Sar</taxon>
        <taxon>Alveolata</taxon>
        <taxon>Colpodellida</taxon>
        <taxon>Vitrellaceae</taxon>
        <taxon>Vitrella</taxon>
    </lineage>
</organism>
<feature type="compositionally biased region" description="Basic and acidic residues" evidence="3">
    <location>
        <begin position="333"/>
        <end position="342"/>
    </location>
</feature>
<dbReference type="AlphaFoldDB" id="A0A0G4GQX0"/>
<feature type="compositionally biased region" description="Basic residues" evidence="3">
    <location>
        <begin position="165"/>
        <end position="174"/>
    </location>
</feature>
<proteinExistence type="predicted"/>
<dbReference type="InterPro" id="IPR031722">
    <property type="entry name" value="Coilin_N"/>
</dbReference>
<keyword evidence="1 2" id="KW-0694">RNA-binding</keyword>
<dbReference type="Gene3D" id="1.10.10.10">
    <property type="entry name" value="Winged helix-like DNA-binding domain superfamily/Winged helix DNA-binding domain"/>
    <property type="match status" value="1"/>
</dbReference>